<proteinExistence type="predicted"/>
<feature type="compositionally biased region" description="Basic and acidic residues" evidence="1">
    <location>
        <begin position="201"/>
        <end position="227"/>
    </location>
</feature>
<evidence type="ECO:0000256" key="2">
    <source>
        <dbReference type="SAM" id="SignalP"/>
    </source>
</evidence>
<dbReference type="AlphaFoldDB" id="A0A4V2NIC0"/>
<keyword evidence="2" id="KW-0732">Signal</keyword>
<accession>A0A4V2NIC0</accession>
<dbReference type="OrthoDB" id="393769at2"/>
<keyword evidence="4" id="KW-1185">Reference proteome</keyword>
<dbReference type="PROSITE" id="PS51257">
    <property type="entry name" value="PROKAR_LIPOPROTEIN"/>
    <property type="match status" value="1"/>
</dbReference>
<evidence type="ECO:0000313" key="4">
    <source>
        <dbReference type="Proteomes" id="UP000294192"/>
    </source>
</evidence>
<dbReference type="RefSeq" id="WP_131598312.1">
    <property type="nucleotide sequence ID" value="NZ_CBDBYK010000005.1"/>
</dbReference>
<reference evidence="3 4" key="1">
    <citation type="submission" date="2018-02" db="EMBL/GenBank/DDBJ databases">
        <title>Mycoplasma marinum and Mycoplasma todarodis sp. nov., moderately halophilic and psychrotolerant mycoplasmas isolated from cephalopods.</title>
        <authorList>
            <person name="Viver T."/>
        </authorList>
    </citation>
    <scope>NUCLEOTIDE SEQUENCE [LARGE SCALE GENOMIC DNA]</scope>
    <source>
        <strain evidence="3 4">PE</strain>
    </source>
</reference>
<organism evidence="3 4">
    <name type="scientific">Mycoplasma marinum</name>
    <dbReference type="NCBI Taxonomy" id="1937190"/>
    <lineage>
        <taxon>Bacteria</taxon>
        <taxon>Bacillati</taxon>
        <taxon>Mycoplasmatota</taxon>
        <taxon>Mollicutes</taxon>
        <taxon>Mycoplasmataceae</taxon>
        <taxon>Mycoplasma</taxon>
    </lineage>
</organism>
<comment type="caution">
    <text evidence="3">The sequence shown here is derived from an EMBL/GenBank/DDBJ whole genome shotgun (WGS) entry which is preliminary data.</text>
</comment>
<gene>
    <name evidence="3" type="ORF">C4B24_00565</name>
</gene>
<evidence type="ECO:0008006" key="5">
    <source>
        <dbReference type="Google" id="ProtNLM"/>
    </source>
</evidence>
<protein>
    <recommendedName>
        <fullName evidence="5">TNase-like domain-containing protein</fullName>
    </recommendedName>
</protein>
<feature type="region of interest" description="Disordered" evidence="1">
    <location>
        <begin position="91"/>
        <end position="110"/>
    </location>
</feature>
<feature type="region of interest" description="Disordered" evidence="1">
    <location>
        <begin position="201"/>
        <end position="228"/>
    </location>
</feature>
<evidence type="ECO:0000256" key="1">
    <source>
        <dbReference type="SAM" id="MobiDB-lite"/>
    </source>
</evidence>
<evidence type="ECO:0000313" key="3">
    <source>
        <dbReference type="EMBL" id="TCG11874.1"/>
    </source>
</evidence>
<dbReference type="Proteomes" id="UP000294192">
    <property type="component" value="Unassembled WGS sequence"/>
</dbReference>
<name>A0A4V2NIC0_9MOLU</name>
<feature type="region of interest" description="Disordered" evidence="1">
    <location>
        <begin position="34"/>
        <end position="64"/>
    </location>
</feature>
<feature type="compositionally biased region" description="Low complexity" evidence="1">
    <location>
        <begin position="40"/>
        <end position="56"/>
    </location>
</feature>
<sequence>MSQVKTKRVLFGAVASTLAIATPLAVVISCGEDKKTPKENNTQGNNAQGNNTQGSTDKAKESKSYEEIVKEALSDAKAHYRMEIISPVTSANSKNKKAAPKGALATARRKSGSQEKWYENSIFASDFSGTLGQYDYKILDANGDKTLKESLKQHKRIVITDMTKKKDGIRTIPGKIFILKSAAGYIRYAIVIDNVVAKDQPKTDKDKTKDDTKSGKTDKKQPDKTEVTPKITAPEIISSEYKVELKERKAALEKLAQDTKRTKIFIFDNGHEIKPVFGNTKSEYIALIKGKLAKYGFSNTSSKRGSIYKQGYASKTGFKLYTSKKVFKTIEDAANEWEASATPFIKEVEVNKVIIQMISDLRAEFKSNNLKADFSILDKREKAIASTKVIPVTVKATSDALIAKYITNPATNKDTVIFDKGEFINGSKNYALSVKATKEISGKKFGYFVTVGMMLGKKEKVDSKINFSTLVNGVESIAFIKTGSGHYKSFGFTFVKVGGVWYFAPDYIKSIFSGMTFKNNSYWGYDLSTIDTKYSDLLSYTKQILNVPKPTPAPPTPTTSVNSIY</sequence>
<feature type="chain" id="PRO_5020355123" description="TNase-like domain-containing protein" evidence="2">
    <location>
        <begin position="22"/>
        <end position="565"/>
    </location>
</feature>
<feature type="signal peptide" evidence="2">
    <location>
        <begin position="1"/>
        <end position="21"/>
    </location>
</feature>
<dbReference type="EMBL" id="PSZO01000002">
    <property type="protein sequence ID" value="TCG11874.1"/>
    <property type="molecule type" value="Genomic_DNA"/>
</dbReference>